<feature type="compositionally biased region" description="Low complexity" evidence="6">
    <location>
        <begin position="429"/>
        <end position="446"/>
    </location>
</feature>
<name>A0A072PQP9_9EURO</name>
<evidence type="ECO:0000256" key="4">
    <source>
        <dbReference type="ARBA" id="ARBA00023163"/>
    </source>
</evidence>
<keyword evidence="3" id="KW-0805">Transcription regulation</keyword>
<dbReference type="Proteomes" id="UP000027920">
    <property type="component" value="Unassembled WGS sequence"/>
</dbReference>
<accession>A0A072PQP9</accession>
<reference evidence="7 8" key="1">
    <citation type="submission" date="2013-03" db="EMBL/GenBank/DDBJ databases">
        <title>The Genome Sequence of Exophiala aquamarina CBS 119918.</title>
        <authorList>
            <consortium name="The Broad Institute Genomics Platform"/>
            <person name="Cuomo C."/>
            <person name="de Hoog S."/>
            <person name="Gorbushina A."/>
            <person name="Walker B."/>
            <person name="Young S.K."/>
            <person name="Zeng Q."/>
            <person name="Gargeya S."/>
            <person name="Fitzgerald M."/>
            <person name="Haas B."/>
            <person name="Abouelleil A."/>
            <person name="Allen A.W."/>
            <person name="Alvarado L."/>
            <person name="Arachchi H.M."/>
            <person name="Berlin A.M."/>
            <person name="Chapman S.B."/>
            <person name="Gainer-Dewar J."/>
            <person name="Goldberg J."/>
            <person name="Griggs A."/>
            <person name="Gujja S."/>
            <person name="Hansen M."/>
            <person name="Howarth C."/>
            <person name="Imamovic A."/>
            <person name="Ireland A."/>
            <person name="Larimer J."/>
            <person name="McCowan C."/>
            <person name="Murphy C."/>
            <person name="Pearson M."/>
            <person name="Poon T.W."/>
            <person name="Priest M."/>
            <person name="Roberts A."/>
            <person name="Saif S."/>
            <person name="Shea T."/>
            <person name="Sisk P."/>
            <person name="Sykes S."/>
            <person name="Wortman J."/>
            <person name="Nusbaum C."/>
            <person name="Birren B."/>
        </authorList>
    </citation>
    <scope>NUCLEOTIDE SEQUENCE [LARGE SCALE GENOMIC DNA]</scope>
    <source>
        <strain evidence="7 8">CBS 119918</strain>
    </source>
</reference>
<gene>
    <name evidence="7" type="ORF">A1O9_03231</name>
</gene>
<dbReference type="GO" id="GO:0046872">
    <property type="term" value="F:metal ion binding"/>
    <property type="evidence" value="ECO:0007669"/>
    <property type="project" value="UniProtKB-KW"/>
</dbReference>
<feature type="region of interest" description="Disordered" evidence="6">
    <location>
        <begin position="458"/>
        <end position="493"/>
    </location>
</feature>
<organism evidence="7 8">
    <name type="scientific">Exophiala aquamarina CBS 119918</name>
    <dbReference type="NCBI Taxonomy" id="1182545"/>
    <lineage>
        <taxon>Eukaryota</taxon>
        <taxon>Fungi</taxon>
        <taxon>Dikarya</taxon>
        <taxon>Ascomycota</taxon>
        <taxon>Pezizomycotina</taxon>
        <taxon>Eurotiomycetes</taxon>
        <taxon>Chaetothyriomycetidae</taxon>
        <taxon>Chaetothyriales</taxon>
        <taxon>Herpotrichiellaceae</taxon>
        <taxon>Exophiala</taxon>
    </lineage>
</organism>
<evidence type="ECO:0008006" key="9">
    <source>
        <dbReference type="Google" id="ProtNLM"/>
    </source>
</evidence>
<evidence type="ECO:0000256" key="2">
    <source>
        <dbReference type="ARBA" id="ARBA00022723"/>
    </source>
</evidence>
<feature type="region of interest" description="Disordered" evidence="6">
    <location>
        <begin position="364"/>
        <end position="404"/>
    </location>
</feature>
<evidence type="ECO:0000256" key="1">
    <source>
        <dbReference type="ARBA" id="ARBA00004123"/>
    </source>
</evidence>
<feature type="compositionally biased region" description="Basic and acidic residues" evidence="6">
    <location>
        <begin position="365"/>
        <end position="374"/>
    </location>
</feature>
<dbReference type="PANTHER" id="PTHR47338">
    <property type="entry name" value="ZN(II)2CYS6 TRANSCRIPTION FACTOR (EUROFUNG)-RELATED"/>
    <property type="match status" value="1"/>
</dbReference>
<keyword evidence="4" id="KW-0804">Transcription</keyword>
<evidence type="ECO:0000256" key="3">
    <source>
        <dbReference type="ARBA" id="ARBA00023015"/>
    </source>
</evidence>
<comment type="subcellular location">
    <subcellularLocation>
        <location evidence="1">Nucleus</location>
    </subcellularLocation>
</comment>
<evidence type="ECO:0000313" key="7">
    <source>
        <dbReference type="EMBL" id="KEF61663.1"/>
    </source>
</evidence>
<evidence type="ECO:0000313" key="8">
    <source>
        <dbReference type="Proteomes" id="UP000027920"/>
    </source>
</evidence>
<dbReference type="GO" id="GO:0000981">
    <property type="term" value="F:DNA-binding transcription factor activity, RNA polymerase II-specific"/>
    <property type="evidence" value="ECO:0007669"/>
    <property type="project" value="InterPro"/>
</dbReference>
<dbReference type="GO" id="GO:0005634">
    <property type="term" value="C:nucleus"/>
    <property type="evidence" value="ECO:0007669"/>
    <property type="project" value="UniProtKB-SubCell"/>
</dbReference>
<evidence type="ECO:0000256" key="5">
    <source>
        <dbReference type="ARBA" id="ARBA00023242"/>
    </source>
</evidence>
<protein>
    <recommendedName>
        <fullName evidence="9">Transcription factor domain-containing protein</fullName>
    </recommendedName>
</protein>
<dbReference type="GeneID" id="25278169"/>
<proteinExistence type="predicted"/>
<dbReference type="HOGENOM" id="CLU_024802_0_0_1"/>
<dbReference type="VEuPathDB" id="FungiDB:A1O9_03231"/>
<dbReference type="STRING" id="1182545.A0A072PQP9"/>
<dbReference type="AlphaFoldDB" id="A0A072PQP9"/>
<sequence>MARDRGGYAIFTKVWPESFLGAMSMTIHHLLGNACSLLHIGGLGSAKLHTQNSLESEIRRRRLWACYLMHCTMCENLSLFEPIADIPKLPLPWSEADFDAGVSRGPYVCLESGGNGGGVYAELIKALTLWAAVFPLVKSPESSISERMTGIYALDDDLSSWWRGLRSNWKLTPSTIPLIPADRLTNILLINLIYHQSLCALHASVVPLFSWSTCDDNWSSARQASAQVAFEHACSASELINATLSTGICVLHTFIAYAAYSGCAIQIPFMWCLNPTVKERAIANVRANTKMIHTMAPYWKFAGLLEIHVGCLYNIHKTHTPVLDDEPKHVDIKKLTSFKINAAYARTSILGFVEILRSKGNGFADRGDESRDLGIQDSGFRSSGRKGATSNDREDSPVSIPGSSDAGGLYNLLCTDSTSAPNAHGLRNATPPTSSSTSQQTSGTAATAPLSFSQYRRQEEPLHQQGQADRLYSFGPNNGLPQSQDTLPPEERESLDVCRPFFDPTMLDLFPNGEMPDLSRFETSLLSLDYFELVDGEGDWYLASNLLDGASEN</sequence>
<keyword evidence="2" id="KW-0479">Metal-binding</keyword>
<keyword evidence="5" id="KW-0539">Nucleus</keyword>
<dbReference type="EMBL" id="AMGV01000002">
    <property type="protein sequence ID" value="KEF61663.1"/>
    <property type="molecule type" value="Genomic_DNA"/>
</dbReference>
<feature type="region of interest" description="Disordered" evidence="6">
    <location>
        <begin position="421"/>
        <end position="446"/>
    </location>
</feature>
<dbReference type="OrthoDB" id="2309723at2759"/>
<dbReference type="PANTHER" id="PTHR47338:SF27">
    <property type="entry name" value="ZN(II)2CYS6 TRANSCRIPTION FACTOR (EUROFUNG)"/>
    <property type="match status" value="1"/>
</dbReference>
<dbReference type="RefSeq" id="XP_013264253.1">
    <property type="nucleotide sequence ID" value="XM_013408799.1"/>
</dbReference>
<dbReference type="InterPro" id="IPR050815">
    <property type="entry name" value="TF_fung"/>
</dbReference>
<dbReference type="CDD" id="cd12148">
    <property type="entry name" value="fungal_TF_MHR"/>
    <property type="match status" value="1"/>
</dbReference>
<evidence type="ECO:0000256" key="6">
    <source>
        <dbReference type="SAM" id="MobiDB-lite"/>
    </source>
</evidence>
<keyword evidence="8" id="KW-1185">Reference proteome</keyword>
<feature type="compositionally biased region" description="Polar residues" evidence="6">
    <location>
        <begin position="475"/>
        <end position="486"/>
    </location>
</feature>
<comment type="caution">
    <text evidence="7">The sequence shown here is derived from an EMBL/GenBank/DDBJ whole genome shotgun (WGS) entry which is preliminary data.</text>
</comment>